<feature type="transmembrane region" description="Helical" evidence="8">
    <location>
        <begin position="216"/>
        <end position="240"/>
    </location>
</feature>
<keyword evidence="3 8" id="KW-0813">Transport</keyword>
<comment type="subcellular location">
    <subcellularLocation>
        <location evidence="1 8">Cell membrane</location>
        <topology evidence="1 8">Multi-pass membrane protein</topology>
    </subcellularLocation>
</comment>
<organism evidence="10">
    <name type="scientific">candidate division WOR-3 bacterium</name>
    <dbReference type="NCBI Taxonomy" id="2052148"/>
    <lineage>
        <taxon>Bacteria</taxon>
        <taxon>Bacteria division WOR-3</taxon>
    </lineage>
</organism>
<dbReference type="Pfam" id="PF12698">
    <property type="entry name" value="ABC2_membrane_3"/>
    <property type="match status" value="1"/>
</dbReference>
<dbReference type="PROSITE" id="PS51012">
    <property type="entry name" value="ABC_TM2"/>
    <property type="match status" value="1"/>
</dbReference>
<feature type="transmembrane region" description="Helical" evidence="8">
    <location>
        <begin position="285"/>
        <end position="304"/>
    </location>
</feature>
<feature type="transmembrane region" description="Helical" evidence="8">
    <location>
        <begin position="21"/>
        <end position="41"/>
    </location>
</feature>
<name>A0A7V0Z5Y3_UNCW3</name>
<keyword evidence="5 8" id="KW-0812">Transmembrane</keyword>
<dbReference type="EMBL" id="DSKY01000015">
    <property type="protein sequence ID" value="HDY59183.1"/>
    <property type="molecule type" value="Genomic_DNA"/>
</dbReference>
<feature type="transmembrane region" description="Helical" evidence="8">
    <location>
        <begin position="252"/>
        <end position="273"/>
    </location>
</feature>
<dbReference type="PRINTS" id="PR00164">
    <property type="entry name" value="ABC2TRNSPORT"/>
</dbReference>
<feature type="transmembrane region" description="Helical" evidence="8">
    <location>
        <begin position="344"/>
        <end position="362"/>
    </location>
</feature>
<protein>
    <recommendedName>
        <fullName evidence="8">Transport permease protein</fullName>
    </recommendedName>
</protein>
<sequence length="367" mass="41728">MIIQLIALIKKELIQVFRDKRMRFIIFLAPVIQLVIFGYVATTEVKNIKLLYINKDISSLSRELEGVIFNSGYFIRPQFEIQQLNEPLKSLDNGRVKVIVNIPENFSRNFVRDEKADILVQIDGVDANSANITKNYLKQIINNYFIKMKAKNLQGFDLNMRVWYNPELKSSHFMVPGIIALILLIITALLTALAITREKELGTIEQIMISPIARTIFILGKTIPFVIIGFIQILLVIGVAKIVFDIPLRGNLLLLFSCCIIFLFTTLGLGLFAASVCDTQAQAMLTVFPIVMPALLLSGFFFPINNIPIALRWVTYINPLTYFLIIVRGILLKGSTFFDLYKEIIILVIFGIGFIIFSSLRIRKRLS</sequence>
<keyword evidence="6 8" id="KW-1133">Transmembrane helix</keyword>
<feature type="domain" description="ABC transmembrane type-2" evidence="9">
    <location>
        <begin position="130"/>
        <end position="365"/>
    </location>
</feature>
<dbReference type="GO" id="GO:0140359">
    <property type="term" value="F:ABC-type transporter activity"/>
    <property type="evidence" value="ECO:0007669"/>
    <property type="project" value="InterPro"/>
</dbReference>
<evidence type="ECO:0000259" key="9">
    <source>
        <dbReference type="PROSITE" id="PS51012"/>
    </source>
</evidence>
<dbReference type="InterPro" id="IPR013525">
    <property type="entry name" value="ABC2_TM"/>
</dbReference>
<dbReference type="PANTHER" id="PTHR30294">
    <property type="entry name" value="MEMBRANE COMPONENT OF ABC TRANSPORTER YHHJ-RELATED"/>
    <property type="match status" value="1"/>
</dbReference>
<keyword evidence="4 8" id="KW-1003">Cell membrane</keyword>
<dbReference type="PANTHER" id="PTHR30294:SF29">
    <property type="entry name" value="MULTIDRUG ABC TRANSPORTER PERMEASE YBHS-RELATED"/>
    <property type="match status" value="1"/>
</dbReference>
<dbReference type="InterPro" id="IPR047817">
    <property type="entry name" value="ABC2_TM_bact-type"/>
</dbReference>
<evidence type="ECO:0000256" key="6">
    <source>
        <dbReference type="ARBA" id="ARBA00022989"/>
    </source>
</evidence>
<evidence type="ECO:0000256" key="8">
    <source>
        <dbReference type="RuleBase" id="RU361157"/>
    </source>
</evidence>
<keyword evidence="7 8" id="KW-0472">Membrane</keyword>
<dbReference type="Gene3D" id="3.40.1710.10">
    <property type="entry name" value="abc type-2 transporter like domain"/>
    <property type="match status" value="1"/>
</dbReference>
<gene>
    <name evidence="10" type="ORF">ENP86_06490</name>
</gene>
<comment type="caution">
    <text evidence="10">The sequence shown here is derived from an EMBL/GenBank/DDBJ whole genome shotgun (WGS) entry which is preliminary data.</text>
</comment>
<reference evidence="10" key="1">
    <citation type="journal article" date="2020" name="mSystems">
        <title>Genome- and Community-Level Interaction Insights into Carbon Utilization and Element Cycling Functions of Hydrothermarchaeota in Hydrothermal Sediment.</title>
        <authorList>
            <person name="Zhou Z."/>
            <person name="Liu Y."/>
            <person name="Xu W."/>
            <person name="Pan J."/>
            <person name="Luo Z.H."/>
            <person name="Li M."/>
        </authorList>
    </citation>
    <scope>NUCLEOTIDE SEQUENCE [LARGE SCALE GENOMIC DNA]</scope>
    <source>
        <strain evidence="10">SpSt-258</strain>
    </source>
</reference>
<dbReference type="AlphaFoldDB" id="A0A7V0Z5Y3"/>
<evidence type="ECO:0000256" key="4">
    <source>
        <dbReference type="ARBA" id="ARBA00022475"/>
    </source>
</evidence>
<evidence type="ECO:0000256" key="1">
    <source>
        <dbReference type="ARBA" id="ARBA00004651"/>
    </source>
</evidence>
<comment type="similarity">
    <text evidence="2 8">Belongs to the ABC-2 integral membrane protein family.</text>
</comment>
<dbReference type="GO" id="GO:0043190">
    <property type="term" value="C:ATP-binding cassette (ABC) transporter complex"/>
    <property type="evidence" value="ECO:0007669"/>
    <property type="project" value="InterPro"/>
</dbReference>
<feature type="transmembrane region" description="Helical" evidence="8">
    <location>
        <begin position="310"/>
        <end position="332"/>
    </location>
</feature>
<evidence type="ECO:0000256" key="3">
    <source>
        <dbReference type="ARBA" id="ARBA00022448"/>
    </source>
</evidence>
<proteinExistence type="inferred from homology"/>
<feature type="transmembrane region" description="Helical" evidence="8">
    <location>
        <begin position="173"/>
        <end position="195"/>
    </location>
</feature>
<evidence type="ECO:0000256" key="2">
    <source>
        <dbReference type="ARBA" id="ARBA00007783"/>
    </source>
</evidence>
<accession>A0A7V0Z5Y3</accession>
<evidence type="ECO:0000256" key="5">
    <source>
        <dbReference type="ARBA" id="ARBA00022692"/>
    </source>
</evidence>
<dbReference type="InterPro" id="IPR051449">
    <property type="entry name" value="ABC-2_transporter_component"/>
</dbReference>
<evidence type="ECO:0000256" key="7">
    <source>
        <dbReference type="ARBA" id="ARBA00023136"/>
    </source>
</evidence>
<evidence type="ECO:0000313" key="10">
    <source>
        <dbReference type="EMBL" id="HDY59183.1"/>
    </source>
</evidence>
<dbReference type="InterPro" id="IPR000412">
    <property type="entry name" value="ABC_2_transport"/>
</dbReference>